<dbReference type="Proteomes" id="UP001363622">
    <property type="component" value="Unassembled WGS sequence"/>
</dbReference>
<evidence type="ECO:0000256" key="1">
    <source>
        <dbReference type="SAM" id="MobiDB-lite"/>
    </source>
</evidence>
<organism evidence="2 3">
    <name type="scientific">Phyllosticta citriasiana</name>
    <dbReference type="NCBI Taxonomy" id="595635"/>
    <lineage>
        <taxon>Eukaryota</taxon>
        <taxon>Fungi</taxon>
        <taxon>Dikarya</taxon>
        <taxon>Ascomycota</taxon>
        <taxon>Pezizomycotina</taxon>
        <taxon>Dothideomycetes</taxon>
        <taxon>Dothideomycetes incertae sedis</taxon>
        <taxon>Botryosphaeriales</taxon>
        <taxon>Phyllostictaceae</taxon>
        <taxon>Phyllosticta</taxon>
    </lineage>
</organism>
<sequence length="210" mass="23816">MSPYNAQAQSYAAHFDSHDRYLARSFGIKFSTKMPYYSEYAAARGSARDSITQLDDQSEDSFSETCHSAAKDDWRPKTTQSTTRNQPHSTEQPHYVWVWHRAGRSDCLLGRWLDILTGRGPTIRIEARGPSKDVRPALKLQPRDTGEAAKDAPHLPSSFSSELGTSTSKSSSKSGRFADADWQRSQDAHSALHDTIRRQSVRCWLQRKRR</sequence>
<comment type="caution">
    <text evidence="2">The sequence shown here is derived from an EMBL/GenBank/DDBJ whole genome shotgun (WGS) entry which is preliminary data.</text>
</comment>
<dbReference type="EMBL" id="JBBPHU010000008">
    <property type="protein sequence ID" value="KAK7514826.1"/>
    <property type="molecule type" value="Genomic_DNA"/>
</dbReference>
<feature type="compositionally biased region" description="Basic and acidic residues" evidence="1">
    <location>
        <begin position="125"/>
        <end position="153"/>
    </location>
</feature>
<feature type="compositionally biased region" description="Low complexity" evidence="1">
    <location>
        <begin position="157"/>
        <end position="175"/>
    </location>
</feature>
<feature type="region of interest" description="Disordered" evidence="1">
    <location>
        <begin position="125"/>
        <end position="193"/>
    </location>
</feature>
<protein>
    <submittedName>
        <fullName evidence="2">Uncharacterized protein</fullName>
    </submittedName>
</protein>
<name>A0ABR1KHC3_9PEZI</name>
<proteinExistence type="predicted"/>
<accession>A0ABR1KHC3</accession>
<evidence type="ECO:0000313" key="3">
    <source>
        <dbReference type="Proteomes" id="UP001363622"/>
    </source>
</evidence>
<evidence type="ECO:0000313" key="2">
    <source>
        <dbReference type="EMBL" id="KAK7514826.1"/>
    </source>
</evidence>
<feature type="region of interest" description="Disordered" evidence="1">
    <location>
        <begin position="51"/>
        <end position="91"/>
    </location>
</feature>
<keyword evidence="3" id="KW-1185">Reference proteome</keyword>
<gene>
    <name evidence="2" type="ORF">IWZ03DRAFT_229998</name>
</gene>
<feature type="compositionally biased region" description="Basic and acidic residues" evidence="1">
    <location>
        <begin position="176"/>
        <end position="193"/>
    </location>
</feature>
<feature type="compositionally biased region" description="Polar residues" evidence="1">
    <location>
        <begin position="77"/>
        <end position="91"/>
    </location>
</feature>
<reference evidence="2 3" key="1">
    <citation type="submission" date="2024-04" db="EMBL/GenBank/DDBJ databases">
        <title>Phyllosticta paracitricarpa is synonymous to the EU quarantine fungus P. citricarpa based on phylogenomic analyses.</title>
        <authorList>
            <consortium name="Lawrence Berkeley National Laboratory"/>
            <person name="Van Ingen-Buijs V.A."/>
            <person name="Van Westerhoven A.C."/>
            <person name="Haridas S."/>
            <person name="Skiadas P."/>
            <person name="Martin F."/>
            <person name="Groenewald J.Z."/>
            <person name="Crous P.W."/>
            <person name="Seidl M.F."/>
        </authorList>
    </citation>
    <scope>NUCLEOTIDE SEQUENCE [LARGE SCALE GENOMIC DNA]</scope>
    <source>
        <strain evidence="2 3">CBS 123371</strain>
    </source>
</reference>